<keyword evidence="2" id="KW-1185">Reference proteome</keyword>
<evidence type="ECO:0000313" key="2">
    <source>
        <dbReference type="Proteomes" id="UP001186974"/>
    </source>
</evidence>
<gene>
    <name evidence="1" type="ORF">LTS18_003323</name>
</gene>
<dbReference type="Proteomes" id="UP001186974">
    <property type="component" value="Unassembled WGS sequence"/>
</dbReference>
<sequence>MPTPPLSSLTNRPTTPSPPSSYADTTDNNNSKPTLLPSTELPLLLASMRKLRESLLATSRSDSFARRVYIFITRACILARNWEGYQPALNHLLGYLHAVQPLEGSEVAEFVGYKVLDLACRVGDLGAAFEVRVRFGFGGGVAGIGAIGGGRRMGLGRVDQVLRALVGGNWVLFHRMRRAVDGYQRALMEFAEGEMRVHTLKCLGRSYITVDRKFVERATAKEWKELVAQGVGWELMEGGETAVIKRVRSKTAASEEKGRTLLTSFVLPVGI</sequence>
<name>A0ACC3DU24_9PEZI</name>
<protein>
    <submittedName>
        <fullName evidence="1">Uncharacterized protein</fullName>
    </submittedName>
</protein>
<reference evidence="1" key="1">
    <citation type="submission" date="2024-09" db="EMBL/GenBank/DDBJ databases">
        <title>Black Yeasts Isolated from many extreme environments.</title>
        <authorList>
            <person name="Coleine C."/>
            <person name="Stajich J.E."/>
            <person name="Selbmann L."/>
        </authorList>
    </citation>
    <scope>NUCLEOTIDE SEQUENCE</scope>
    <source>
        <strain evidence="1">CCFEE 5737</strain>
    </source>
</reference>
<organism evidence="1 2">
    <name type="scientific">Coniosporium uncinatum</name>
    <dbReference type="NCBI Taxonomy" id="93489"/>
    <lineage>
        <taxon>Eukaryota</taxon>
        <taxon>Fungi</taxon>
        <taxon>Dikarya</taxon>
        <taxon>Ascomycota</taxon>
        <taxon>Pezizomycotina</taxon>
        <taxon>Dothideomycetes</taxon>
        <taxon>Dothideomycetes incertae sedis</taxon>
        <taxon>Coniosporium</taxon>
    </lineage>
</organism>
<proteinExistence type="predicted"/>
<accession>A0ACC3DU24</accession>
<evidence type="ECO:0000313" key="1">
    <source>
        <dbReference type="EMBL" id="KAK3080024.1"/>
    </source>
</evidence>
<dbReference type="EMBL" id="JAWDJW010000784">
    <property type="protein sequence ID" value="KAK3080024.1"/>
    <property type="molecule type" value="Genomic_DNA"/>
</dbReference>
<comment type="caution">
    <text evidence="1">The sequence shown here is derived from an EMBL/GenBank/DDBJ whole genome shotgun (WGS) entry which is preliminary data.</text>
</comment>